<protein>
    <recommendedName>
        <fullName evidence="4">DUF4355 domain-containing protein</fullName>
    </recommendedName>
</protein>
<evidence type="ECO:0008006" key="4">
    <source>
        <dbReference type="Google" id="ProtNLM"/>
    </source>
</evidence>
<name>A0A367CAT2_9ENTE</name>
<organism evidence="2 3">
    <name type="scientific">Enterococcus durans</name>
    <dbReference type="NCBI Taxonomy" id="53345"/>
    <lineage>
        <taxon>Bacteria</taxon>
        <taxon>Bacillati</taxon>
        <taxon>Bacillota</taxon>
        <taxon>Bacilli</taxon>
        <taxon>Lactobacillales</taxon>
        <taxon>Enterococcaceae</taxon>
        <taxon>Enterococcus</taxon>
    </lineage>
</organism>
<evidence type="ECO:0000313" key="2">
    <source>
        <dbReference type="EMBL" id="RCA09596.1"/>
    </source>
</evidence>
<dbReference type="AlphaFoldDB" id="A0A367CAT2"/>
<feature type="compositionally biased region" description="Basic and acidic residues" evidence="1">
    <location>
        <begin position="76"/>
        <end position="97"/>
    </location>
</feature>
<gene>
    <name evidence="2" type="ORF">EA71_02913</name>
</gene>
<reference evidence="2 3" key="1">
    <citation type="submission" date="2015-06" db="EMBL/GenBank/DDBJ databases">
        <title>The Genome Sequence of Enterococcus durans 4EA1.</title>
        <authorList>
            <consortium name="The Broad Institute Genomics Platform"/>
            <consortium name="The Broad Institute Genome Sequencing Center for Infectious Disease"/>
            <person name="Earl A.M."/>
            <person name="Van Tyne D."/>
            <person name="Lebreton F."/>
            <person name="Saavedra J.T."/>
            <person name="Gilmore M.S."/>
            <person name="Manson Mcguire A."/>
            <person name="Clock S."/>
            <person name="Crupain M."/>
            <person name="Rangan U."/>
            <person name="Young S."/>
            <person name="Abouelleil A."/>
            <person name="Cao P."/>
            <person name="Chapman S.B."/>
            <person name="Griggs A."/>
            <person name="Priest M."/>
            <person name="Shea T."/>
            <person name="Wortman J."/>
            <person name="Nusbaum C."/>
            <person name="Birren B."/>
        </authorList>
    </citation>
    <scope>NUCLEOTIDE SEQUENCE [LARGE SCALE GENOMIC DNA]</scope>
    <source>
        <strain evidence="2 3">4EA1</strain>
    </source>
</reference>
<sequence length="97" mass="10960">MEDKAAKAFQEELEREQKARERVAIQAVITAKKIRINTIKQSSMRRVEEISEAMFQQTNSVLPNALKGALQGKSAESADRSLKEYKKPALKTPVKED</sequence>
<dbReference type="EMBL" id="LEPB01000007">
    <property type="protein sequence ID" value="RCA09596.1"/>
    <property type="molecule type" value="Genomic_DNA"/>
</dbReference>
<proteinExistence type="predicted"/>
<evidence type="ECO:0000313" key="3">
    <source>
        <dbReference type="Proteomes" id="UP000252797"/>
    </source>
</evidence>
<dbReference type="RefSeq" id="WP_113846388.1">
    <property type="nucleotide sequence ID" value="NZ_LEPB01000007.1"/>
</dbReference>
<accession>A0A367CAT2</accession>
<comment type="caution">
    <text evidence="2">The sequence shown here is derived from an EMBL/GenBank/DDBJ whole genome shotgun (WGS) entry which is preliminary data.</text>
</comment>
<feature type="region of interest" description="Disordered" evidence="1">
    <location>
        <begin position="69"/>
        <end position="97"/>
    </location>
</feature>
<dbReference type="Proteomes" id="UP000252797">
    <property type="component" value="Unassembled WGS sequence"/>
</dbReference>
<evidence type="ECO:0000256" key="1">
    <source>
        <dbReference type="SAM" id="MobiDB-lite"/>
    </source>
</evidence>